<dbReference type="PROSITE" id="PS50158">
    <property type="entry name" value="ZF_CCHC"/>
    <property type="match status" value="1"/>
</dbReference>
<dbReference type="Pfam" id="PF00098">
    <property type="entry name" value="zf-CCHC"/>
    <property type="match status" value="1"/>
</dbReference>
<feature type="compositionally biased region" description="Polar residues" evidence="2">
    <location>
        <begin position="90"/>
        <end position="109"/>
    </location>
</feature>
<feature type="region of interest" description="Disordered" evidence="2">
    <location>
        <begin position="159"/>
        <end position="236"/>
    </location>
</feature>
<dbReference type="SMART" id="SM00343">
    <property type="entry name" value="ZnF_C2HC"/>
    <property type="match status" value="1"/>
</dbReference>
<protein>
    <recommendedName>
        <fullName evidence="3">CCHC-type domain-containing protein</fullName>
    </recommendedName>
</protein>
<dbReference type="EMBL" id="JBJQOH010000006">
    <property type="protein sequence ID" value="KAL3683707.1"/>
    <property type="molecule type" value="Genomic_DNA"/>
</dbReference>
<evidence type="ECO:0000259" key="3">
    <source>
        <dbReference type="PROSITE" id="PS50158"/>
    </source>
</evidence>
<dbReference type="GO" id="GO:0008270">
    <property type="term" value="F:zinc ion binding"/>
    <property type="evidence" value="ECO:0007669"/>
    <property type="project" value="UniProtKB-KW"/>
</dbReference>
<proteinExistence type="predicted"/>
<dbReference type="AlphaFoldDB" id="A0ABD3GZW7"/>
<feature type="compositionally biased region" description="Basic residues" evidence="2">
    <location>
        <begin position="201"/>
        <end position="211"/>
    </location>
</feature>
<dbReference type="InterPro" id="IPR001878">
    <property type="entry name" value="Znf_CCHC"/>
</dbReference>
<sequence length="236" mass="25528">MIYTTPWEPGFDMKRVLAKRMAVAGTTDSADGKFANIRGCIVMDMTKLLPSALRLHMNKETRIVKIRYDTLPDACFKCQERGHIARNCPKTPTGNQHGSDPPEHNNQNDGFIPVRGKGGQRSPPAEANAANAASLPQSNPFDALANQPDQADLTEIGQSSGANAAQAPIDPGSGTANDQTLPDLNVTPHPSQLSSQQKLERKLRKKQRKLEKRLAAQNSNPVQGVRTQGGGSDNED</sequence>
<dbReference type="Gene3D" id="4.10.60.10">
    <property type="entry name" value="Zinc finger, CCHC-type"/>
    <property type="match status" value="1"/>
</dbReference>
<dbReference type="SUPFAM" id="SSF57756">
    <property type="entry name" value="Retrovirus zinc finger-like domains"/>
    <property type="match status" value="1"/>
</dbReference>
<keyword evidence="5" id="KW-1185">Reference proteome</keyword>
<feature type="domain" description="CCHC-type" evidence="3">
    <location>
        <begin position="75"/>
        <end position="90"/>
    </location>
</feature>
<dbReference type="Proteomes" id="UP001633002">
    <property type="component" value="Unassembled WGS sequence"/>
</dbReference>
<organism evidence="4 5">
    <name type="scientific">Riccia sorocarpa</name>
    <dbReference type="NCBI Taxonomy" id="122646"/>
    <lineage>
        <taxon>Eukaryota</taxon>
        <taxon>Viridiplantae</taxon>
        <taxon>Streptophyta</taxon>
        <taxon>Embryophyta</taxon>
        <taxon>Marchantiophyta</taxon>
        <taxon>Marchantiopsida</taxon>
        <taxon>Marchantiidae</taxon>
        <taxon>Marchantiales</taxon>
        <taxon>Ricciaceae</taxon>
        <taxon>Riccia</taxon>
    </lineage>
</organism>
<keyword evidence="1" id="KW-0479">Metal-binding</keyword>
<dbReference type="InterPro" id="IPR036875">
    <property type="entry name" value="Znf_CCHC_sf"/>
</dbReference>
<accession>A0ABD3GZW7</accession>
<feature type="region of interest" description="Disordered" evidence="2">
    <location>
        <begin position="85"/>
        <end position="145"/>
    </location>
</feature>
<gene>
    <name evidence="4" type="ORF">R1sor_001729</name>
</gene>
<evidence type="ECO:0000313" key="4">
    <source>
        <dbReference type="EMBL" id="KAL3683707.1"/>
    </source>
</evidence>
<evidence type="ECO:0000313" key="5">
    <source>
        <dbReference type="Proteomes" id="UP001633002"/>
    </source>
</evidence>
<reference evidence="4 5" key="1">
    <citation type="submission" date="2024-09" db="EMBL/GenBank/DDBJ databases">
        <title>Chromosome-scale assembly of Riccia sorocarpa.</title>
        <authorList>
            <person name="Paukszto L."/>
        </authorList>
    </citation>
    <scope>NUCLEOTIDE SEQUENCE [LARGE SCALE GENOMIC DNA]</scope>
    <source>
        <strain evidence="4">LP-2024</strain>
        <tissue evidence="4">Aerial parts of the thallus</tissue>
    </source>
</reference>
<feature type="compositionally biased region" description="Gly residues" evidence="2">
    <location>
        <begin position="227"/>
        <end position="236"/>
    </location>
</feature>
<evidence type="ECO:0000256" key="1">
    <source>
        <dbReference type="PROSITE-ProRule" id="PRU00047"/>
    </source>
</evidence>
<comment type="caution">
    <text evidence="4">The sequence shown here is derived from an EMBL/GenBank/DDBJ whole genome shotgun (WGS) entry which is preliminary data.</text>
</comment>
<feature type="compositionally biased region" description="Polar residues" evidence="2">
    <location>
        <begin position="174"/>
        <end position="195"/>
    </location>
</feature>
<keyword evidence="1" id="KW-0862">Zinc</keyword>
<evidence type="ECO:0000256" key="2">
    <source>
        <dbReference type="SAM" id="MobiDB-lite"/>
    </source>
</evidence>
<keyword evidence="1" id="KW-0863">Zinc-finger</keyword>
<name>A0ABD3GZW7_9MARC</name>
<feature type="compositionally biased region" description="Low complexity" evidence="2">
    <location>
        <begin position="122"/>
        <end position="140"/>
    </location>
</feature>
<feature type="compositionally biased region" description="Polar residues" evidence="2">
    <location>
        <begin position="216"/>
        <end position="226"/>
    </location>
</feature>